<evidence type="ECO:0000313" key="9">
    <source>
        <dbReference type="EMBL" id="CAF0786993.1"/>
    </source>
</evidence>
<accession>A0A813RYM0</accession>
<keyword evidence="5 7" id="KW-0648">Protein biosynthesis</keyword>
<protein>
    <recommendedName>
        <fullName evidence="7">Glutamyl-tRNA(Gln) amidotransferase subunit A, mitochondrial</fullName>
        <shortName evidence="7">Glu-AdT subunit A</shortName>
        <ecNumber evidence="7">6.3.5.7</ecNumber>
    </recommendedName>
</protein>
<dbReference type="OrthoDB" id="421993at2759"/>
<dbReference type="GO" id="GO:0050567">
    <property type="term" value="F:glutaminyl-tRNA synthase (glutamine-hydrolyzing) activity"/>
    <property type="evidence" value="ECO:0007669"/>
    <property type="project" value="UniProtKB-UniRule"/>
</dbReference>
<feature type="domain" description="Amidase" evidence="8">
    <location>
        <begin position="4"/>
        <end position="469"/>
    </location>
</feature>
<dbReference type="InterPro" id="IPR036928">
    <property type="entry name" value="AS_sf"/>
</dbReference>
<sequence>MSEILNNCIRSINKAKKLKNLNILIKDTFDLALNQAEKSHERFLKNTPASKLDGKTFSIKDNISTKSITTTCGSKMLDNYVPPYNATVSEKLLNSGSVLIGKTNMDEFGMGSASSSYYGTVKNPYNVLKDSLDQNLDDFYISGGSSGGSAASVASGMVEFSIGSDTGGSVRNPASICGCIGYKPTYGLISRHGLIPLNNYFDTIGIMTRTTDTLVDVLNELAGPDPKDATTLKTNFKKISLEDKISLNQITIGVPKEFFPNGLSQSNLEAWKHSVGIFDKIGNAKIISVSLPNVTYSMSCYSVLTSCEVASNFSKFDGLRFGHHSELNLDINKVDQMDYNLEQVIKKNRDESLGQVVRSRIATGNYFLLKNNYEKYFVKSHQIKQMIVNDFIKVFNQCDLLITPTCFNDTLLYSDYMKQNEVFDEKDFFTSCANIAGVPAISVPSIMSKNNLPVGVQLIAKWKRDDLLLNIANWFVKNNSLNHLNDIKFLDKF</sequence>
<dbReference type="GO" id="GO:0032543">
    <property type="term" value="P:mitochondrial translation"/>
    <property type="evidence" value="ECO:0007669"/>
    <property type="project" value="UniProtKB-UniRule"/>
</dbReference>
<evidence type="ECO:0000259" key="8">
    <source>
        <dbReference type="Pfam" id="PF01425"/>
    </source>
</evidence>
<keyword evidence="7" id="KW-0496">Mitochondrion</keyword>
<comment type="subcellular location">
    <subcellularLocation>
        <location evidence="7">Mitochondrion</location>
    </subcellularLocation>
</comment>
<evidence type="ECO:0000256" key="3">
    <source>
        <dbReference type="ARBA" id="ARBA00022741"/>
    </source>
</evidence>
<dbReference type="HAMAP" id="MF_00120">
    <property type="entry name" value="GatA"/>
    <property type="match status" value="1"/>
</dbReference>
<gene>
    <name evidence="9" type="ORF">OXX778_LOCUS5772</name>
</gene>
<comment type="similarity">
    <text evidence="1 7">Belongs to the amidase family. GatA subfamily.</text>
</comment>
<proteinExistence type="inferred from homology"/>
<dbReference type="PANTHER" id="PTHR11895:SF7">
    <property type="entry name" value="GLUTAMYL-TRNA(GLN) AMIDOTRANSFERASE SUBUNIT A, MITOCHONDRIAL"/>
    <property type="match status" value="1"/>
</dbReference>
<dbReference type="EMBL" id="CAJNOC010000647">
    <property type="protein sequence ID" value="CAF0786993.1"/>
    <property type="molecule type" value="Genomic_DNA"/>
</dbReference>
<dbReference type="InterPro" id="IPR000120">
    <property type="entry name" value="Amidase"/>
</dbReference>
<feature type="active site" description="Charge relay system" evidence="7">
    <location>
        <position position="60"/>
    </location>
</feature>
<evidence type="ECO:0000256" key="7">
    <source>
        <dbReference type="HAMAP-Rule" id="MF_03150"/>
    </source>
</evidence>
<reference evidence="9" key="1">
    <citation type="submission" date="2021-02" db="EMBL/GenBank/DDBJ databases">
        <authorList>
            <person name="Nowell W R."/>
        </authorList>
    </citation>
    <scope>NUCLEOTIDE SEQUENCE</scope>
    <source>
        <strain evidence="9">Ploen Becks lab</strain>
    </source>
</reference>
<dbReference type="Gene3D" id="3.90.1300.10">
    <property type="entry name" value="Amidase signature (AS) domain"/>
    <property type="match status" value="1"/>
</dbReference>
<dbReference type="PROSITE" id="PS00571">
    <property type="entry name" value="AMIDASES"/>
    <property type="match status" value="1"/>
</dbReference>
<comment type="caution">
    <text evidence="9">The sequence shown here is derived from an EMBL/GenBank/DDBJ whole genome shotgun (WGS) entry which is preliminary data.</text>
</comment>
<dbReference type="PANTHER" id="PTHR11895">
    <property type="entry name" value="TRANSAMIDASE"/>
    <property type="match status" value="1"/>
</dbReference>
<dbReference type="InterPro" id="IPR020556">
    <property type="entry name" value="Amidase_CS"/>
</dbReference>
<comment type="catalytic activity">
    <reaction evidence="6 7">
        <text>L-glutamyl-tRNA(Gln) + L-glutamine + ATP + H2O = L-glutaminyl-tRNA(Gln) + L-glutamate + ADP + phosphate + H(+)</text>
        <dbReference type="Rhea" id="RHEA:17521"/>
        <dbReference type="Rhea" id="RHEA-COMP:9681"/>
        <dbReference type="Rhea" id="RHEA-COMP:9684"/>
        <dbReference type="ChEBI" id="CHEBI:15377"/>
        <dbReference type="ChEBI" id="CHEBI:15378"/>
        <dbReference type="ChEBI" id="CHEBI:29985"/>
        <dbReference type="ChEBI" id="CHEBI:30616"/>
        <dbReference type="ChEBI" id="CHEBI:43474"/>
        <dbReference type="ChEBI" id="CHEBI:58359"/>
        <dbReference type="ChEBI" id="CHEBI:78520"/>
        <dbReference type="ChEBI" id="CHEBI:78521"/>
        <dbReference type="ChEBI" id="CHEBI:456216"/>
        <dbReference type="EC" id="6.3.5.7"/>
    </reaction>
</comment>
<feature type="active site" description="Acyl-ester intermediate" evidence="7">
    <location>
        <position position="169"/>
    </location>
</feature>
<dbReference type="EC" id="6.3.5.7" evidence="7"/>
<dbReference type="AlphaFoldDB" id="A0A813RYM0"/>
<keyword evidence="3 7" id="KW-0547">Nucleotide-binding</keyword>
<keyword evidence="4 7" id="KW-0067">ATP-binding</keyword>
<keyword evidence="10" id="KW-1185">Reference proteome</keyword>
<evidence type="ECO:0000256" key="5">
    <source>
        <dbReference type="ARBA" id="ARBA00022917"/>
    </source>
</evidence>
<organism evidence="9 10">
    <name type="scientific">Brachionus calyciflorus</name>
    <dbReference type="NCBI Taxonomy" id="104777"/>
    <lineage>
        <taxon>Eukaryota</taxon>
        <taxon>Metazoa</taxon>
        <taxon>Spiralia</taxon>
        <taxon>Gnathifera</taxon>
        <taxon>Rotifera</taxon>
        <taxon>Eurotatoria</taxon>
        <taxon>Monogononta</taxon>
        <taxon>Pseudotrocha</taxon>
        <taxon>Ploima</taxon>
        <taxon>Brachionidae</taxon>
        <taxon>Brachionus</taxon>
    </lineage>
</organism>
<dbReference type="Pfam" id="PF01425">
    <property type="entry name" value="Amidase"/>
    <property type="match status" value="1"/>
</dbReference>
<keyword evidence="2 7" id="KW-0436">Ligase</keyword>
<dbReference type="InterPro" id="IPR004412">
    <property type="entry name" value="GatA"/>
</dbReference>
<dbReference type="InterPro" id="IPR023631">
    <property type="entry name" value="Amidase_dom"/>
</dbReference>
<dbReference type="GO" id="GO:0030956">
    <property type="term" value="C:glutamyl-tRNA(Gln) amidotransferase complex"/>
    <property type="evidence" value="ECO:0007669"/>
    <property type="project" value="UniProtKB-UniRule"/>
</dbReference>
<dbReference type="SUPFAM" id="SSF75304">
    <property type="entry name" value="Amidase signature (AS) enzymes"/>
    <property type="match status" value="1"/>
</dbReference>
<feature type="active site" description="Charge relay system" evidence="7">
    <location>
        <position position="145"/>
    </location>
</feature>
<comment type="function">
    <text evidence="7">Allows the formation of correctly charged Gln-tRNA(Gln) through the transamidation of misacylated Glu-tRNA(Gln) in the mitochondria. The reaction takes place in the presence of glutamine and ATP through an activated gamma-phospho-Glu-tRNA(Gln).</text>
</comment>
<dbReference type="Proteomes" id="UP000663879">
    <property type="component" value="Unassembled WGS sequence"/>
</dbReference>
<evidence type="ECO:0000313" key="10">
    <source>
        <dbReference type="Proteomes" id="UP000663879"/>
    </source>
</evidence>
<comment type="subunit">
    <text evidence="7">Subunit of the heterotrimeric GatCAB amidotransferase (AdT) complex, composed of A, B and C subunits.</text>
</comment>
<dbReference type="GO" id="GO:0070681">
    <property type="term" value="P:glutaminyl-tRNAGln biosynthesis via transamidation"/>
    <property type="evidence" value="ECO:0007669"/>
    <property type="project" value="UniProtKB-UniRule"/>
</dbReference>
<name>A0A813RYM0_9BILA</name>
<evidence type="ECO:0000256" key="2">
    <source>
        <dbReference type="ARBA" id="ARBA00022598"/>
    </source>
</evidence>
<dbReference type="GO" id="GO:0005524">
    <property type="term" value="F:ATP binding"/>
    <property type="evidence" value="ECO:0007669"/>
    <property type="project" value="UniProtKB-KW"/>
</dbReference>
<evidence type="ECO:0000256" key="6">
    <source>
        <dbReference type="ARBA" id="ARBA00047407"/>
    </source>
</evidence>
<evidence type="ECO:0000256" key="1">
    <source>
        <dbReference type="ARBA" id="ARBA00008069"/>
    </source>
</evidence>
<dbReference type="GO" id="GO:0005739">
    <property type="term" value="C:mitochondrion"/>
    <property type="evidence" value="ECO:0007669"/>
    <property type="project" value="UniProtKB-SubCell"/>
</dbReference>
<evidence type="ECO:0000256" key="4">
    <source>
        <dbReference type="ARBA" id="ARBA00022840"/>
    </source>
</evidence>